<dbReference type="EMBL" id="ML179105">
    <property type="protein sequence ID" value="THV00344.1"/>
    <property type="molecule type" value="Genomic_DNA"/>
</dbReference>
<keyword evidence="3" id="KW-1185">Reference proteome</keyword>
<sequence length="129" mass="14523">MMMNAKGQREEKHASSPKVLALPFPLSVLEWTTELLRVTAKEEPQSQSLDLTRLQEELMMQPEGQQQHGQLQERSNDGHEDNNDNDDDGTLPTTSGSRASKVSRGERDMDMMIALTWRFNSRGNPAARG</sequence>
<feature type="compositionally biased region" description="Polar residues" evidence="1">
    <location>
        <begin position="91"/>
        <end position="100"/>
    </location>
</feature>
<accession>A0A4S8ME73</accession>
<reference evidence="2 3" key="1">
    <citation type="journal article" date="2019" name="Nat. Ecol. Evol.">
        <title>Megaphylogeny resolves global patterns of mushroom evolution.</title>
        <authorList>
            <person name="Varga T."/>
            <person name="Krizsan K."/>
            <person name="Foldi C."/>
            <person name="Dima B."/>
            <person name="Sanchez-Garcia M."/>
            <person name="Sanchez-Ramirez S."/>
            <person name="Szollosi G.J."/>
            <person name="Szarkandi J.G."/>
            <person name="Papp V."/>
            <person name="Albert L."/>
            <person name="Andreopoulos W."/>
            <person name="Angelini C."/>
            <person name="Antonin V."/>
            <person name="Barry K.W."/>
            <person name="Bougher N.L."/>
            <person name="Buchanan P."/>
            <person name="Buyck B."/>
            <person name="Bense V."/>
            <person name="Catcheside P."/>
            <person name="Chovatia M."/>
            <person name="Cooper J."/>
            <person name="Damon W."/>
            <person name="Desjardin D."/>
            <person name="Finy P."/>
            <person name="Geml J."/>
            <person name="Haridas S."/>
            <person name="Hughes K."/>
            <person name="Justo A."/>
            <person name="Karasinski D."/>
            <person name="Kautmanova I."/>
            <person name="Kiss B."/>
            <person name="Kocsube S."/>
            <person name="Kotiranta H."/>
            <person name="LaButti K.M."/>
            <person name="Lechner B.E."/>
            <person name="Liimatainen K."/>
            <person name="Lipzen A."/>
            <person name="Lukacs Z."/>
            <person name="Mihaltcheva S."/>
            <person name="Morgado L.N."/>
            <person name="Niskanen T."/>
            <person name="Noordeloos M.E."/>
            <person name="Ohm R.A."/>
            <person name="Ortiz-Santana B."/>
            <person name="Ovrebo C."/>
            <person name="Racz N."/>
            <person name="Riley R."/>
            <person name="Savchenko A."/>
            <person name="Shiryaev A."/>
            <person name="Soop K."/>
            <person name="Spirin V."/>
            <person name="Szebenyi C."/>
            <person name="Tomsovsky M."/>
            <person name="Tulloss R.E."/>
            <person name="Uehling J."/>
            <person name="Grigoriev I.V."/>
            <person name="Vagvolgyi C."/>
            <person name="Papp T."/>
            <person name="Martin F.M."/>
            <person name="Miettinen O."/>
            <person name="Hibbett D.S."/>
            <person name="Nagy L.G."/>
        </authorList>
    </citation>
    <scope>NUCLEOTIDE SEQUENCE [LARGE SCALE GENOMIC DNA]</scope>
    <source>
        <strain evidence="2 3">CBS 962.96</strain>
    </source>
</reference>
<feature type="region of interest" description="Disordered" evidence="1">
    <location>
        <begin position="57"/>
        <end position="107"/>
    </location>
</feature>
<feature type="region of interest" description="Disordered" evidence="1">
    <location>
        <begin position="1"/>
        <end position="21"/>
    </location>
</feature>
<feature type="compositionally biased region" description="Low complexity" evidence="1">
    <location>
        <begin position="61"/>
        <end position="73"/>
    </location>
</feature>
<organism evidence="2 3">
    <name type="scientific">Dendrothele bispora (strain CBS 962.96)</name>
    <dbReference type="NCBI Taxonomy" id="1314807"/>
    <lineage>
        <taxon>Eukaryota</taxon>
        <taxon>Fungi</taxon>
        <taxon>Dikarya</taxon>
        <taxon>Basidiomycota</taxon>
        <taxon>Agaricomycotina</taxon>
        <taxon>Agaricomycetes</taxon>
        <taxon>Agaricomycetidae</taxon>
        <taxon>Agaricales</taxon>
        <taxon>Agaricales incertae sedis</taxon>
        <taxon>Dendrothele</taxon>
    </lineage>
</organism>
<dbReference type="AlphaFoldDB" id="A0A4S8ME73"/>
<gene>
    <name evidence="2" type="ORF">K435DRAFT_854816</name>
</gene>
<dbReference type="Proteomes" id="UP000297245">
    <property type="component" value="Unassembled WGS sequence"/>
</dbReference>
<evidence type="ECO:0000313" key="3">
    <source>
        <dbReference type="Proteomes" id="UP000297245"/>
    </source>
</evidence>
<evidence type="ECO:0000313" key="2">
    <source>
        <dbReference type="EMBL" id="THV00344.1"/>
    </source>
</evidence>
<proteinExistence type="predicted"/>
<evidence type="ECO:0000256" key="1">
    <source>
        <dbReference type="SAM" id="MobiDB-lite"/>
    </source>
</evidence>
<name>A0A4S8ME73_DENBC</name>
<protein>
    <submittedName>
        <fullName evidence="2">Uncharacterized protein</fullName>
    </submittedName>
</protein>